<feature type="compositionally biased region" description="Low complexity" evidence="14">
    <location>
        <begin position="236"/>
        <end position="253"/>
    </location>
</feature>
<keyword evidence="4" id="KW-0547">Nucleotide-binding</keyword>
<evidence type="ECO:0000256" key="14">
    <source>
        <dbReference type="SAM" id="MobiDB-lite"/>
    </source>
</evidence>
<feature type="compositionally biased region" description="Basic and acidic residues" evidence="14">
    <location>
        <begin position="1108"/>
        <end position="1123"/>
    </location>
</feature>
<evidence type="ECO:0000256" key="2">
    <source>
        <dbReference type="ARBA" id="ARBA00007025"/>
    </source>
</evidence>
<dbReference type="FunFam" id="3.40.50.10810:FF:000006">
    <property type="entry name" value="Putative DNA helicase INO80"/>
    <property type="match status" value="1"/>
</dbReference>
<feature type="region of interest" description="Disordered" evidence="14">
    <location>
        <begin position="1093"/>
        <end position="1130"/>
    </location>
</feature>
<dbReference type="GO" id="GO:0006281">
    <property type="term" value="P:DNA repair"/>
    <property type="evidence" value="ECO:0007669"/>
    <property type="project" value="UniProtKB-UniRule"/>
</dbReference>
<dbReference type="InterPro" id="IPR050520">
    <property type="entry name" value="INO80/SWR1_helicase"/>
</dbReference>
<evidence type="ECO:0000259" key="16">
    <source>
        <dbReference type="PROSITE" id="PS51194"/>
    </source>
</evidence>
<keyword evidence="10 12" id="KW-0234">DNA repair</keyword>
<comment type="subcellular location">
    <subcellularLocation>
        <location evidence="1 12">Nucleus</location>
    </subcellularLocation>
</comment>
<organism evidence="18 19">
    <name type="scientific">Coemansia erecta</name>
    <dbReference type="NCBI Taxonomy" id="147472"/>
    <lineage>
        <taxon>Eukaryota</taxon>
        <taxon>Fungi</taxon>
        <taxon>Fungi incertae sedis</taxon>
        <taxon>Zoopagomycota</taxon>
        <taxon>Kickxellomycotina</taxon>
        <taxon>Kickxellomycetes</taxon>
        <taxon>Kickxellales</taxon>
        <taxon>Kickxellaceae</taxon>
        <taxon>Coemansia</taxon>
    </lineage>
</organism>
<dbReference type="GO" id="GO:0042393">
    <property type="term" value="F:histone binding"/>
    <property type="evidence" value="ECO:0007669"/>
    <property type="project" value="TreeGrafter"/>
</dbReference>
<feature type="compositionally biased region" description="Gly residues" evidence="14">
    <location>
        <begin position="2024"/>
        <end position="2044"/>
    </location>
</feature>
<feature type="region of interest" description="Disordered" evidence="14">
    <location>
        <begin position="2003"/>
        <end position="2131"/>
    </location>
</feature>
<evidence type="ECO:0000256" key="12">
    <source>
        <dbReference type="RuleBase" id="RU368001"/>
    </source>
</evidence>
<feature type="compositionally biased region" description="Polar residues" evidence="14">
    <location>
        <begin position="1"/>
        <end position="11"/>
    </location>
</feature>
<sequence length="2131" mass="238721">MSYDRTPSNPHNLNSLLSPGGSAGAAANDADRTAAEREGSYTRTPTYPAGEGVFPQNPAAPQPSAQQEYRSGEYDRYEDSRYDYARHEAQRFESGAPATSGGRYSYSRTAYTREPEPAQYSDYHEGYSRHPEYAYGRGGVEHQAHHAQQRQPAYGYEYDYERSRNAQDAHGVVYDRHGQAYQQQHHHTHHGGAQDDYYSRPYDYDDRASAYSRGQAIDPSGYTGQHASRNAVNSPHRQSSSAYYSESQHQQYSQHDRHKYASYGYDARDDPRHSYTYGTTGADGYSAYGQVAQQTPDAAQVDGSGSHSVRYQRYQSPVHASGYAAPPVGGDFDYRSPSQPQHAQVFQRGSATAYEADQYTASHPNAYDDRADQRARRSAGIGITSLLADDSESAPHSRLQRDDDVSASRYDAQYPSHYDAYDRSQQRYEGDGYYYSYQDQDPDPRRYGGYSSYAIDNNGHAEPHGVMSISQLVGNGGERAVDAEPRSHENGYDYGGVAAGYEQGTPSHAGMSAGAQQDASGYDYRSDVSPNPAQSSRHHGPWRKKPTSRNATSGIAADDGENGHRPARHHDPIVIDDDTDSGDNMPLAARTTRQHDQPHSPEITPTAATADDVAASNDKPAVKRRRQAQPRIGTGGGRRGAAKAGASDTEEEAANAAGRRGSRRSRRPRKVELSREYVYDEDEDEDDDILAFEENAAQLNRSRYSSGNYDNHDGTVPNVHHTDEYSVDDHVQAYIHQVKQRTDQAISKYEERSKRKSQRMHDHVVQHYGPYLRGYFERRGMEGPEGAEYDARLRREVEYDDVNGPDMYLDEIGHGYSRRHGSHNRYPNDYANGNGFHEYDDVDGRYGMSEYQPHAPPMGYFSPTRQSSPGVYENGYARDRSTISPASDPLAQNAGDDRPKHGRSKRAPSGRSSLLSRLAVEQIPEAYRHMQDNIQVRNDNLKKLAQSGQREMRRISMPMTYRAISVSAQLPIEISRPPKEILMRTRRSMREVLFFWKRHEKEERELRKRAEKEAAERLKLEEEAREARRQARKLNFLITQTELYSHFIGSKISGDADATSGPVAPEGAGKPAQDFNQIDFDAEDDAALAAHARQHAQNALAQQQAQTRKFDDTHRQQRNERSGDTNVAEAFDEMDFQDPETMAGSTDVPQPRMLMCQLKEYQLKGLTWLANLYEQGINGILADDMGLGKTVQSISLLAYLAETHNIWGPFMVVAPASTLHNWQQELARFVPEFKVLPYWGALKDRKVLRKSLWNSRNLSLKDSDFHVVVTSYQTVVSDESYFNRVKWQYMVLDEAQAIKNSASARWQTLLGFSCRNRLLLTGTPIQNSMQELWALLHFIMPTLFDSHEEFSEWFSRDIEAHAENRSILNQHQLHRLHVILKPFMLRRHKRHVQHELGEKIEHIVPCELTQRQKAMYRGLTSKISVPELLERLQSRSGHGSKDESDENLMNLVMQFRKVCSHPELFERAEVESPFVSGVFPTTGSLAREGDDISCSFATRSLAMYHMPKMLYRESLEVPNVLTMRQSLLRNKLSLWSPYNIAKDDSVDGMFGLLRVCAPSAGYAMRAFTGSLSERLDEISEHNARVSGLTQYGMMCRHAGEPLPSSLRSTQPGSVLYALSNVFTPENLSVSPVMGSLATATADNFEHSMMRLIAPAYKPSAVSPPADLVISDRSATWENESMMVANPLVKRLTCGRRQTPEADWSQPFLSQGLTDIWVPSLDKLISYSGKMAVLDRLLTKLKQEGHRVLLYFQMTKMIDLFEEYLAYRKYTYLRLDGSSKISDRRDMVMDWQTRDDIFIFLLSTRAGGLGINLTAADTVIFFESDWNPTVDSQAMDRAHRLGQTKQVVVYRLITRGTVEERILQRARQKDEIHRIVIAGGDANAAREAQSTVTDGDEAAPTISEGFSSNFEPSSKELVSLLLGETADDESKSRNERLVMARHAQQTSNIIYGAGGYPGMPDIASFGDDWESIVVLPPPNTSAARVRVMSGPLDSMIDGAIEQQIRQRHARERERQQQQRQRGRGSRGGARGGAASGRGGKRGGGVAVREKRKAKAIDASRETDTAETAGNSKAGSHIGTPEPGSKRPRTSASAKDLLATATSTAAQTPSEATTNAEAVPATTEPATQSVVIK</sequence>
<feature type="region of interest" description="Disordered" evidence="14">
    <location>
        <begin position="865"/>
        <end position="915"/>
    </location>
</feature>
<keyword evidence="11" id="KW-0539">Nucleus</keyword>
<keyword evidence="7 12" id="KW-0067">ATP-binding</keyword>
<dbReference type="PANTHER" id="PTHR45685">
    <property type="entry name" value="HELICASE SRCAP-RELATED"/>
    <property type="match status" value="1"/>
</dbReference>
<feature type="compositionally biased region" description="Basic and acidic residues" evidence="14">
    <location>
        <begin position="70"/>
        <end position="91"/>
    </location>
</feature>
<feature type="region of interest" description="Disordered" evidence="14">
    <location>
        <begin position="1055"/>
        <end position="1074"/>
    </location>
</feature>
<feature type="compositionally biased region" description="Polar residues" evidence="14">
    <location>
        <begin position="222"/>
        <end position="235"/>
    </location>
</feature>
<evidence type="ECO:0000256" key="8">
    <source>
        <dbReference type="ARBA" id="ARBA00023125"/>
    </source>
</evidence>
<feature type="compositionally biased region" description="Low complexity" evidence="14">
    <location>
        <begin position="55"/>
        <end position="67"/>
    </location>
</feature>
<comment type="similarity">
    <text evidence="2 12">Belongs to the SNF2/RAD54 helicase family.</text>
</comment>
<feature type="domain" description="Helicase C-terminal" evidence="16">
    <location>
        <begin position="1732"/>
        <end position="1892"/>
    </location>
</feature>
<dbReference type="EC" id="3.6.4.-" evidence="12"/>
<feature type="domain" description="Helicase ATP-binding" evidence="15">
    <location>
        <begin position="1170"/>
        <end position="1342"/>
    </location>
</feature>
<feature type="compositionally biased region" description="Basic and acidic residues" evidence="14">
    <location>
        <begin position="561"/>
        <end position="573"/>
    </location>
</feature>
<comment type="caution">
    <text evidence="18">The sequence shown here is derived from an EMBL/GenBank/DDBJ whole genome shotgun (WGS) entry which is preliminary data.</text>
</comment>
<evidence type="ECO:0000256" key="13">
    <source>
        <dbReference type="SAM" id="Coils"/>
    </source>
</evidence>
<dbReference type="PROSITE" id="PS51194">
    <property type="entry name" value="HELICASE_CTER"/>
    <property type="match status" value="1"/>
</dbReference>
<feature type="region of interest" description="Disordered" evidence="14">
    <location>
        <begin position="1"/>
        <end position="104"/>
    </location>
</feature>
<evidence type="ECO:0000256" key="9">
    <source>
        <dbReference type="ARBA" id="ARBA00023159"/>
    </source>
</evidence>
<keyword evidence="13" id="KW-0175">Coiled coil</keyword>
<feature type="compositionally biased region" description="Basic and acidic residues" evidence="14">
    <location>
        <begin position="393"/>
        <end position="406"/>
    </location>
</feature>
<dbReference type="CDD" id="cd18793">
    <property type="entry name" value="SF2_C_SNF"/>
    <property type="match status" value="1"/>
</dbReference>
<dbReference type="GO" id="GO:0031011">
    <property type="term" value="C:Ino80 complex"/>
    <property type="evidence" value="ECO:0007669"/>
    <property type="project" value="UniProtKB-UniRule"/>
</dbReference>
<feature type="compositionally biased region" description="Low complexity" evidence="14">
    <location>
        <begin position="12"/>
        <end position="28"/>
    </location>
</feature>
<reference evidence="18" key="1">
    <citation type="submission" date="2022-07" db="EMBL/GenBank/DDBJ databases">
        <title>Phylogenomic reconstructions and comparative analyses of Kickxellomycotina fungi.</title>
        <authorList>
            <person name="Reynolds N.K."/>
            <person name="Stajich J.E."/>
            <person name="Barry K."/>
            <person name="Grigoriev I.V."/>
            <person name="Crous P."/>
            <person name="Smith M.E."/>
        </authorList>
    </citation>
    <scope>NUCLEOTIDE SEQUENCE</scope>
    <source>
        <strain evidence="18">NBRC 32514</strain>
    </source>
</reference>
<dbReference type="OrthoDB" id="448448at2759"/>
<evidence type="ECO:0000256" key="5">
    <source>
        <dbReference type="ARBA" id="ARBA00022763"/>
    </source>
</evidence>
<evidence type="ECO:0000256" key="11">
    <source>
        <dbReference type="ARBA" id="ARBA00023242"/>
    </source>
</evidence>
<feature type="compositionally biased region" description="Basic and acidic residues" evidence="14">
    <location>
        <begin position="479"/>
        <end position="491"/>
    </location>
</feature>
<dbReference type="Pfam" id="PF00176">
    <property type="entry name" value="SNF2-rel_dom"/>
    <property type="match status" value="1"/>
</dbReference>
<dbReference type="PANTHER" id="PTHR45685:SF2">
    <property type="entry name" value="CHROMATIN-REMODELING ATPASE INO80"/>
    <property type="match status" value="1"/>
</dbReference>
<keyword evidence="5 12" id="KW-0227">DNA damage</keyword>
<feature type="compositionally biased region" description="Low complexity" evidence="14">
    <location>
        <begin position="1093"/>
        <end position="1106"/>
    </location>
</feature>
<keyword evidence="18" id="KW-0347">Helicase</keyword>
<feature type="compositionally biased region" description="Basic residues" evidence="14">
    <location>
        <begin position="536"/>
        <end position="547"/>
    </location>
</feature>
<dbReference type="SUPFAM" id="SSF52540">
    <property type="entry name" value="P-loop containing nucleoside triphosphate hydrolases"/>
    <property type="match status" value="2"/>
</dbReference>
<feature type="region of interest" description="Disordered" evidence="14">
    <location>
        <begin position="386"/>
        <end position="427"/>
    </location>
</feature>
<evidence type="ECO:0000256" key="4">
    <source>
        <dbReference type="ARBA" id="ARBA00022741"/>
    </source>
</evidence>
<evidence type="ECO:0000256" key="3">
    <source>
        <dbReference type="ARBA" id="ARBA00019805"/>
    </source>
</evidence>
<dbReference type="GO" id="GO:0006338">
    <property type="term" value="P:chromatin remodeling"/>
    <property type="evidence" value="ECO:0007669"/>
    <property type="project" value="UniProtKB-UniRule"/>
</dbReference>
<dbReference type="SMART" id="SM00487">
    <property type="entry name" value="DEXDc"/>
    <property type="match status" value="1"/>
</dbReference>
<name>A0A9W7Y191_9FUNG</name>
<feature type="compositionally biased region" description="Low complexity" evidence="14">
    <location>
        <begin position="2088"/>
        <end position="2125"/>
    </location>
</feature>
<dbReference type="GO" id="GO:0004386">
    <property type="term" value="F:helicase activity"/>
    <property type="evidence" value="ECO:0007669"/>
    <property type="project" value="UniProtKB-KW"/>
</dbReference>
<dbReference type="InterPro" id="IPR020838">
    <property type="entry name" value="DBINO"/>
</dbReference>
<feature type="domain" description="DBINO" evidence="17">
    <location>
        <begin position="929"/>
        <end position="1054"/>
    </location>
</feature>
<feature type="compositionally biased region" description="Low complexity" evidence="14">
    <location>
        <begin position="606"/>
        <end position="615"/>
    </location>
</feature>
<dbReference type="InterPro" id="IPR001650">
    <property type="entry name" value="Helicase_C-like"/>
</dbReference>
<dbReference type="InterPro" id="IPR014001">
    <property type="entry name" value="Helicase_ATP-bd"/>
</dbReference>
<evidence type="ECO:0000313" key="19">
    <source>
        <dbReference type="Proteomes" id="UP001149813"/>
    </source>
</evidence>
<dbReference type="InterPro" id="IPR000330">
    <property type="entry name" value="SNF2_N"/>
</dbReference>
<comment type="subunit">
    <text evidence="12">Component of the INO80 chromatin-remodeling complex.</text>
</comment>
<evidence type="ECO:0000256" key="1">
    <source>
        <dbReference type="ARBA" id="ARBA00004123"/>
    </source>
</evidence>
<dbReference type="PROSITE" id="PS51413">
    <property type="entry name" value="DBINO"/>
    <property type="match status" value="1"/>
</dbReference>
<dbReference type="GO" id="GO:0003677">
    <property type="term" value="F:DNA binding"/>
    <property type="evidence" value="ECO:0007669"/>
    <property type="project" value="UniProtKB-UniRule"/>
</dbReference>
<dbReference type="GO" id="GO:0016887">
    <property type="term" value="F:ATP hydrolysis activity"/>
    <property type="evidence" value="ECO:0007669"/>
    <property type="project" value="TreeGrafter"/>
</dbReference>
<dbReference type="InterPro" id="IPR049730">
    <property type="entry name" value="SNF2/RAD54-like_C"/>
</dbReference>
<dbReference type="InterPro" id="IPR038718">
    <property type="entry name" value="SNF2-like_sf"/>
</dbReference>
<keyword evidence="19" id="KW-1185">Reference proteome</keyword>
<evidence type="ECO:0000259" key="17">
    <source>
        <dbReference type="PROSITE" id="PS51413"/>
    </source>
</evidence>
<feature type="compositionally biased region" description="Basic and acidic residues" evidence="14">
    <location>
        <begin position="2053"/>
        <end position="2062"/>
    </location>
</feature>
<dbReference type="Pfam" id="PF00271">
    <property type="entry name" value="Helicase_C"/>
    <property type="match status" value="1"/>
</dbReference>
<keyword evidence="6 12" id="KW-0378">Hydrolase</keyword>
<dbReference type="EMBL" id="JANBOJ010000114">
    <property type="protein sequence ID" value="KAJ1722388.1"/>
    <property type="molecule type" value="Genomic_DNA"/>
</dbReference>
<dbReference type="Pfam" id="PF13892">
    <property type="entry name" value="DBINO"/>
    <property type="match status" value="1"/>
</dbReference>
<evidence type="ECO:0000256" key="10">
    <source>
        <dbReference type="ARBA" id="ARBA00023204"/>
    </source>
</evidence>
<evidence type="ECO:0000256" key="7">
    <source>
        <dbReference type="ARBA" id="ARBA00022840"/>
    </source>
</evidence>
<feature type="region of interest" description="Disordered" evidence="14">
    <location>
        <begin position="477"/>
        <end position="671"/>
    </location>
</feature>
<comment type="domain">
    <text evidence="12">The DBINO region is involved in binding to DNA.</text>
</comment>
<comment type="function">
    <text evidence="12">ATPase component of the INO80 complex which remodels chromatin by shifting nucleosomes and is involved in DNA repair.</text>
</comment>
<dbReference type="Proteomes" id="UP001149813">
    <property type="component" value="Unassembled WGS sequence"/>
</dbReference>
<accession>A0A9W7Y191</accession>
<feature type="compositionally biased region" description="Basic and acidic residues" evidence="14">
    <location>
        <begin position="29"/>
        <end position="40"/>
    </location>
</feature>
<evidence type="ECO:0000313" key="18">
    <source>
        <dbReference type="EMBL" id="KAJ1722388.1"/>
    </source>
</evidence>
<keyword evidence="9" id="KW-0010">Activator</keyword>
<comment type="catalytic activity">
    <reaction evidence="12">
        <text>ATP + H2O = ADP + phosphate + H(+)</text>
        <dbReference type="Rhea" id="RHEA:13065"/>
        <dbReference type="ChEBI" id="CHEBI:15377"/>
        <dbReference type="ChEBI" id="CHEBI:15378"/>
        <dbReference type="ChEBI" id="CHEBI:30616"/>
        <dbReference type="ChEBI" id="CHEBI:43474"/>
        <dbReference type="ChEBI" id="CHEBI:456216"/>
    </reaction>
</comment>
<feature type="region of interest" description="Disordered" evidence="14">
    <location>
        <begin position="180"/>
        <end position="257"/>
    </location>
</feature>
<dbReference type="SMART" id="SM00490">
    <property type="entry name" value="HELICc"/>
    <property type="match status" value="1"/>
</dbReference>
<dbReference type="GO" id="GO:0005524">
    <property type="term" value="F:ATP binding"/>
    <property type="evidence" value="ECO:0007669"/>
    <property type="project" value="UniProtKB-UniRule"/>
</dbReference>
<dbReference type="InterPro" id="IPR027417">
    <property type="entry name" value="P-loop_NTPase"/>
</dbReference>
<evidence type="ECO:0000256" key="6">
    <source>
        <dbReference type="ARBA" id="ARBA00022801"/>
    </source>
</evidence>
<dbReference type="Gene3D" id="3.40.50.10810">
    <property type="entry name" value="Tandem AAA-ATPase domain"/>
    <property type="match status" value="1"/>
</dbReference>
<dbReference type="Gene3D" id="3.40.50.300">
    <property type="entry name" value="P-loop containing nucleotide triphosphate hydrolases"/>
    <property type="match status" value="1"/>
</dbReference>
<keyword evidence="8 12" id="KW-0238">DNA-binding</keyword>
<feature type="coiled-coil region" evidence="13">
    <location>
        <begin position="1001"/>
        <end position="1037"/>
    </location>
</feature>
<evidence type="ECO:0000259" key="15">
    <source>
        <dbReference type="PROSITE" id="PS51192"/>
    </source>
</evidence>
<gene>
    <name evidence="18" type="primary">INO80</name>
    <name evidence="18" type="ORF">LPJ53_003182</name>
</gene>
<proteinExistence type="inferred from homology"/>
<feature type="compositionally biased region" description="Basic residues" evidence="14">
    <location>
        <begin position="660"/>
        <end position="669"/>
    </location>
</feature>
<dbReference type="PROSITE" id="PS51192">
    <property type="entry name" value="HELICASE_ATP_BIND_1"/>
    <property type="match status" value="1"/>
</dbReference>
<protein>
    <recommendedName>
        <fullName evidence="3 12">Chromatin-remodeling ATPase INO80</fullName>
        <ecNumber evidence="12">3.6.4.-</ecNumber>
    </recommendedName>
</protein>